<dbReference type="InterPro" id="IPR008463">
    <property type="entry name" value="CtsR"/>
</dbReference>
<dbReference type="InterPro" id="IPR040465">
    <property type="entry name" value="CtsR_N"/>
</dbReference>
<evidence type="ECO:0000256" key="5">
    <source>
        <dbReference type="ARBA" id="ARBA00023125"/>
    </source>
</evidence>
<accession>A0A2L2XHM0</accession>
<dbReference type="Gene3D" id="3.30.56.130">
    <property type="entry name" value="Transcriptional regulator CtsR, winged HTH domain"/>
    <property type="match status" value="1"/>
</dbReference>
<dbReference type="Pfam" id="PF17727">
    <property type="entry name" value="CtsR_C"/>
    <property type="match status" value="1"/>
</dbReference>
<dbReference type="PIRSF" id="PIRSF010607">
    <property type="entry name" value="Txn_repr_CtsR"/>
    <property type="match status" value="1"/>
</dbReference>
<keyword evidence="6 7" id="KW-0804">Transcription</keyword>
<keyword evidence="3 7" id="KW-0678">Repressor</keyword>
<dbReference type="AlphaFoldDB" id="A0A2L2XHM0"/>
<evidence type="ECO:0000313" key="11">
    <source>
        <dbReference type="Proteomes" id="UP000239549"/>
    </source>
</evidence>
<dbReference type="InterPro" id="IPR041908">
    <property type="entry name" value="CtsR_C_sf"/>
</dbReference>
<evidence type="ECO:0000313" key="10">
    <source>
        <dbReference type="EMBL" id="GBF35738.1"/>
    </source>
</evidence>
<evidence type="ECO:0000256" key="7">
    <source>
        <dbReference type="PIRNR" id="PIRNR010607"/>
    </source>
</evidence>
<feature type="domain" description="CtsR N-terminal HTH" evidence="8">
    <location>
        <begin position="3"/>
        <end position="73"/>
    </location>
</feature>
<comment type="similarity">
    <text evidence="1 7">Belongs to the CtsR family.</text>
</comment>
<keyword evidence="4 7" id="KW-0805">Transcription regulation</keyword>
<feature type="domain" description="CtsR C-terminal dimerization" evidence="9">
    <location>
        <begin position="80"/>
        <end position="147"/>
    </location>
</feature>
<dbReference type="RefSeq" id="WP_104373775.1">
    <property type="nucleotide sequence ID" value="NZ_BFAV01000181.1"/>
</dbReference>
<evidence type="ECO:0000256" key="6">
    <source>
        <dbReference type="ARBA" id="ARBA00023163"/>
    </source>
</evidence>
<evidence type="ECO:0000256" key="4">
    <source>
        <dbReference type="ARBA" id="ARBA00023015"/>
    </source>
</evidence>
<dbReference type="OrthoDB" id="1680813at2"/>
<dbReference type="GO" id="GO:0003677">
    <property type="term" value="F:DNA binding"/>
    <property type="evidence" value="ECO:0007669"/>
    <property type="project" value="UniProtKB-UniRule"/>
</dbReference>
<dbReference type="InterPro" id="IPR041902">
    <property type="entry name" value="CtsR_N_sf"/>
</dbReference>
<dbReference type="EMBL" id="BFAV01000181">
    <property type="protein sequence ID" value="GBF35738.1"/>
    <property type="molecule type" value="Genomic_DNA"/>
</dbReference>
<comment type="caution">
    <text evidence="10">The sequence shown here is derived from an EMBL/GenBank/DDBJ whole genome shotgun (WGS) entry which is preliminary data.</text>
</comment>
<dbReference type="Pfam" id="PF05848">
    <property type="entry name" value="CtsR"/>
    <property type="match status" value="1"/>
</dbReference>
<dbReference type="Gene3D" id="1.10.1200.150">
    <property type="entry name" value="Transcriptional regulator CtsR, C-terminal domain"/>
    <property type="match status" value="1"/>
</dbReference>
<evidence type="ECO:0000259" key="8">
    <source>
        <dbReference type="Pfam" id="PF05848"/>
    </source>
</evidence>
<dbReference type="InterPro" id="IPR041473">
    <property type="entry name" value="CtsR_C"/>
</dbReference>
<evidence type="ECO:0000256" key="1">
    <source>
        <dbReference type="ARBA" id="ARBA00010189"/>
    </source>
</evidence>
<dbReference type="GO" id="GO:0006355">
    <property type="term" value="P:regulation of DNA-templated transcription"/>
    <property type="evidence" value="ECO:0007669"/>
    <property type="project" value="UniProtKB-UniRule"/>
</dbReference>
<evidence type="ECO:0000256" key="2">
    <source>
        <dbReference type="ARBA" id="ARBA00014129"/>
    </source>
</evidence>
<organism evidence="10 11">
    <name type="scientific">Desulfocucumis palustris</name>
    <dbReference type="NCBI Taxonomy" id="1898651"/>
    <lineage>
        <taxon>Bacteria</taxon>
        <taxon>Bacillati</taxon>
        <taxon>Bacillota</taxon>
        <taxon>Clostridia</taxon>
        <taxon>Eubacteriales</taxon>
        <taxon>Desulfocucumaceae</taxon>
        <taxon>Desulfocucumis</taxon>
    </lineage>
</organism>
<proteinExistence type="inferred from homology"/>
<gene>
    <name evidence="10" type="ORF">DCCM_4872</name>
</gene>
<keyword evidence="5 7" id="KW-0238">DNA-binding</keyword>
<dbReference type="Proteomes" id="UP000239549">
    <property type="component" value="Unassembled WGS sequence"/>
</dbReference>
<evidence type="ECO:0000256" key="3">
    <source>
        <dbReference type="ARBA" id="ARBA00022491"/>
    </source>
</evidence>
<keyword evidence="11" id="KW-1185">Reference proteome</keyword>
<sequence>MSNISDLIEQYLKKLIEKAGQGQIEIQRNELATQFSCVPSQINYVLSTRFSMEHGYLVESRRGGGGYVRIVKLELDEKSVLVNYLSRLIGDDITQQGAEGIIGRLWEEELVTRRELEIMKAAVNRDVLRMSLPARDNLRASILKAMLVALLK</sequence>
<protein>
    <recommendedName>
        <fullName evidence="2 7">Transcriptional regulator CtsR</fullName>
    </recommendedName>
</protein>
<name>A0A2L2XHM0_9FIRM</name>
<evidence type="ECO:0000259" key="9">
    <source>
        <dbReference type="Pfam" id="PF17727"/>
    </source>
</evidence>
<reference evidence="11" key="1">
    <citation type="submission" date="2018-02" db="EMBL/GenBank/DDBJ databases">
        <title>Genome sequence of Desulfocucumis palustris strain NAW-5.</title>
        <authorList>
            <person name="Watanabe M."/>
            <person name="Kojima H."/>
            <person name="Fukui M."/>
        </authorList>
    </citation>
    <scope>NUCLEOTIDE SEQUENCE [LARGE SCALE GENOMIC DNA]</scope>
    <source>
        <strain evidence="11">NAW-5</strain>
    </source>
</reference>